<dbReference type="EMBL" id="FAOZ01000001">
    <property type="protein sequence ID" value="CUU53962.1"/>
    <property type="molecule type" value="Genomic_DNA"/>
</dbReference>
<protein>
    <recommendedName>
        <fullName evidence="4">dolichyl-phosphate beta-glucosyltransferase</fullName>
        <ecNumber evidence="4">2.4.1.117</ecNumber>
    </recommendedName>
</protein>
<feature type="region of interest" description="Disordered" evidence="13">
    <location>
        <begin position="346"/>
        <end position="412"/>
    </location>
</feature>
<dbReference type="InterPro" id="IPR035518">
    <property type="entry name" value="DPG_synthase"/>
</dbReference>
<proteinExistence type="inferred from homology"/>
<evidence type="ECO:0000256" key="3">
    <source>
        <dbReference type="ARBA" id="ARBA00006739"/>
    </source>
</evidence>
<dbReference type="GO" id="GO:0006487">
    <property type="term" value="P:protein N-linked glycosylation"/>
    <property type="evidence" value="ECO:0007669"/>
    <property type="project" value="TreeGrafter"/>
</dbReference>
<feature type="compositionally biased region" description="Low complexity" evidence="13">
    <location>
        <begin position="265"/>
        <end position="311"/>
    </location>
</feature>
<feature type="compositionally biased region" description="Low complexity" evidence="13">
    <location>
        <begin position="346"/>
        <end position="375"/>
    </location>
</feature>
<comment type="catalytic activity">
    <reaction evidence="12">
        <text>a di-trans,poly-cis-dolichyl phosphate + UDP-alpha-D-glucose = a di-trans,poly-cis-dolichyl beta-D-glucosyl phosphate + UDP</text>
        <dbReference type="Rhea" id="RHEA:15401"/>
        <dbReference type="Rhea" id="RHEA-COMP:19498"/>
        <dbReference type="Rhea" id="RHEA-COMP:19502"/>
        <dbReference type="ChEBI" id="CHEBI:57525"/>
        <dbReference type="ChEBI" id="CHEBI:57683"/>
        <dbReference type="ChEBI" id="CHEBI:58223"/>
        <dbReference type="ChEBI" id="CHEBI:58885"/>
        <dbReference type="EC" id="2.4.1.117"/>
    </reaction>
    <physiologicalReaction direction="left-to-right" evidence="12">
        <dbReference type="Rhea" id="RHEA:15402"/>
    </physiologicalReaction>
</comment>
<evidence type="ECO:0000256" key="9">
    <source>
        <dbReference type="ARBA" id="ARBA00022968"/>
    </source>
</evidence>
<comment type="similarity">
    <text evidence="3">Belongs to the glycosyltransferase 2 family.</text>
</comment>
<dbReference type="InterPro" id="IPR029044">
    <property type="entry name" value="Nucleotide-diphossugar_trans"/>
</dbReference>
<comment type="pathway">
    <text evidence="2">Protein modification; protein glycosylation.</text>
</comment>
<keyword evidence="6 15" id="KW-0808">Transferase</keyword>
<keyword evidence="8" id="KW-0256">Endoplasmic reticulum</keyword>
<keyword evidence="7" id="KW-0812">Transmembrane</keyword>
<dbReference type="SUPFAM" id="SSF53448">
    <property type="entry name" value="Nucleotide-diphospho-sugar transferases"/>
    <property type="match status" value="1"/>
</dbReference>
<reference evidence="16" key="1">
    <citation type="submission" date="2015-11" db="EMBL/GenBank/DDBJ databases">
        <authorList>
            <person name="Varghese N."/>
        </authorList>
    </citation>
    <scope>NUCLEOTIDE SEQUENCE [LARGE SCALE GENOMIC DNA]</scope>
    <source>
        <strain evidence="16">DSM 45899</strain>
    </source>
</reference>
<evidence type="ECO:0000256" key="13">
    <source>
        <dbReference type="SAM" id="MobiDB-lite"/>
    </source>
</evidence>
<feature type="domain" description="Glycosyltransferase 2-like" evidence="14">
    <location>
        <begin position="7"/>
        <end position="163"/>
    </location>
</feature>
<dbReference type="Proteomes" id="UP000198802">
    <property type="component" value="Unassembled WGS sequence"/>
</dbReference>
<dbReference type="PANTHER" id="PTHR10859">
    <property type="entry name" value="GLYCOSYL TRANSFERASE"/>
    <property type="match status" value="1"/>
</dbReference>
<keyword evidence="16" id="KW-1185">Reference proteome</keyword>
<evidence type="ECO:0000256" key="7">
    <source>
        <dbReference type="ARBA" id="ARBA00022692"/>
    </source>
</evidence>
<accession>A0A0S4QHD8</accession>
<feature type="region of interest" description="Disordered" evidence="13">
    <location>
        <begin position="262"/>
        <end position="331"/>
    </location>
</feature>
<dbReference type="Pfam" id="PF00535">
    <property type="entry name" value="Glycos_transf_2"/>
    <property type="match status" value="1"/>
</dbReference>
<keyword evidence="9" id="KW-0735">Signal-anchor</keyword>
<evidence type="ECO:0000256" key="11">
    <source>
        <dbReference type="ARBA" id="ARBA00023136"/>
    </source>
</evidence>
<evidence type="ECO:0000256" key="8">
    <source>
        <dbReference type="ARBA" id="ARBA00022824"/>
    </source>
</evidence>
<gene>
    <name evidence="15" type="ORF">Ga0074812_101463</name>
</gene>
<dbReference type="GO" id="GO:0004581">
    <property type="term" value="F:dolichyl-phosphate beta-glucosyltransferase activity"/>
    <property type="evidence" value="ECO:0007669"/>
    <property type="project" value="UniProtKB-EC"/>
</dbReference>
<evidence type="ECO:0000256" key="12">
    <source>
        <dbReference type="ARBA" id="ARBA00045097"/>
    </source>
</evidence>
<keyword evidence="5" id="KW-0328">Glycosyltransferase</keyword>
<dbReference type="Gene3D" id="3.90.550.10">
    <property type="entry name" value="Spore Coat Polysaccharide Biosynthesis Protein SpsA, Chain A"/>
    <property type="match status" value="1"/>
</dbReference>
<feature type="compositionally biased region" description="Basic and acidic residues" evidence="13">
    <location>
        <begin position="402"/>
        <end position="412"/>
    </location>
</feature>
<dbReference type="InterPro" id="IPR001173">
    <property type="entry name" value="Glyco_trans_2-like"/>
</dbReference>
<evidence type="ECO:0000256" key="2">
    <source>
        <dbReference type="ARBA" id="ARBA00004922"/>
    </source>
</evidence>
<evidence type="ECO:0000256" key="5">
    <source>
        <dbReference type="ARBA" id="ARBA00022676"/>
    </source>
</evidence>
<evidence type="ECO:0000313" key="15">
    <source>
        <dbReference type="EMBL" id="CUU53962.1"/>
    </source>
</evidence>
<name>A0A0S4QHD8_9ACTN</name>
<evidence type="ECO:0000256" key="1">
    <source>
        <dbReference type="ARBA" id="ARBA00004389"/>
    </source>
</evidence>
<evidence type="ECO:0000256" key="4">
    <source>
        <dbReference type="ARBA" id="ARBA00012583"/>
    </source>
</evidence>
<keyword evidence="10" id="KW-1133">Transmembrane helix</keyword>
<evidence type="ECO:0000259" key="14">
    <source>
        <dbReference type="Pfam" id="PF00535"/>
    </source>
</evidence>
<dbReference type="CDD" id="cd04188">
    <property type="entry name" value="DPG_synthase"/>
    <property type="match status" value="1"/>
</dbReference>
<evidence type="ECO:0000256" key="6">
    <source>
        <dbReference type="ARBA" id="ARBA00022679"/>
    </source>
</evidence>
<comment type="subcellular location">
    <subcellularLocation>
        <location evidence="1">Endoplasmic reticulum membrane</location>
        <topology evidence="1">Single-pass membrane protein</topology>
    </subcellularLocation>
</comment>
<dbReference type="PANTHER" id="PTHR10859:SF91">
    <property type="entry name" value="DOLICHYL-PHOSPHATE BETA-GLUCOSYLTRANSFERASE"/>
    <property type="match status" value="1"/>
</dbReference>
<evidence type="ECO:0000256" key="10">
    <source>
        <dbReference type="ARBA" id="ARBA00022989"/>
    </source>
</evidence>
<feature type="compositionally biased region" description="Low complexity" evidence="13">
    <location>
        <begin position="322"/>
        <end position="331"/>
    </location>
</feature>
<keyword evidence="11" id="KW-0472">Membrane</keyword>
<organism evidence="15 16">
    <name type="scientific">Parafrankia irregularis</name>
    <dbReference type="NCBI Taxonomy" id="795642"/>
    <lineage>
        <taxon>Bacteria</taxon>
        <taxon>Bacillati</taxon>
        <taxon>Actinomycetota</taxon>
        <taxon>Actinomycetes</taxon>
        <taxon>Frankiales</taxon>
        <taxon>Frankiaceae</taxon>
        <taxon>Parafrankia</taxon>
    </lineage>
</organism>
<dbReference type="EC" id="2.4.1.117" evidence="4"/>
<sequence length="412" mass="42721">MDRVPVSVIIPAYNEARRLPQSLPHLLAVVSRIPRVEVIVVDDGSTDGTAGIAEDLFGDHPSHRVVRLPWNCGKGTAVRAGVAAAHGQSIVFMDADGASDVNDLPLLLAALEHAEVALGSRRIGDGATRTGGRKAGSWAFNQLTRSLAALDVADTQCGFKAFRHAEAKILFSLARSTGFGFDVEVLSIARSMGYRIAEVPVRWNETPGGTFRVTRHTPAMLVDVVRARRYLSRAGLTPVTRRERLDELGVVDAADLIGAPVSPRAVPSNVAPSNVAPSNVASSNVSPTNVSPSSAVPSNGAPPRQAPTRPGRPARPVPPSRPAAAARPEPLARPVVVARPAVIGRPAPAEPVTPAAVSPAPAAPAPAAALQTPAPRVAAGGPLAAPEPSVLCASGWPVPPGDPRDLPGRTRP</sequence>
<evidence type="ECO:0000313" key="16">
    <source>
        <dbReference type="Proteomes" id="UP000198802"/>
    </source>
</evidence>
<dbReference type="AlphaFoldDB" id="A0A0S4QHD8"/>